<feature type="region of interest" description="Disordered" evidence="5">
    <location>
        <begin position="1"/>
        <end position="116"/>
    </location>
</feature>
<comment type="subcellular location">
    <subcellularLocation>
        <location evidence="1">Nucleus</location>
        <location evidence="1">Nucleolus</location>
    </subcellularLocation>
</comment>
<protein>
    <recommendedName>
        <fullName evidence="3">Ribosome biogenesis protein SLX9</fullName>
    </recommendedName>
</protein>
<gene>
    <name evidence="6" type="ORF">SI65_09269</name>
</gene>
<comment type="caution">
    <text evidence="6">The sequence shown here is derived from an EMBL/GenBank/DDBJ whole genome shotgun (WGS) entry which is preliminary data.</text>
</comment>
<organism evidence="6 7">
    <name type="scientific">Aspergillus cristatus</name>
    <name type="common">Chinese Fuzhuan brick tea-fermentation fungus</name>
    <name type="synonym">Eurotium cristatum</name>
    <dbReference type="NCBI Taxonomy" id="573508"/>
    <lineage>
        <taxon>Eukaryota</taxon>
        <taxon>Fungi</taxon>
        <taxon>Dikarya</taxon>
        <taxon>Ascomycota</taxon>
        <taxon>Pezizomycotina</taxon>
        <taxon>Eurotiomycetes</taxon>
        <taxon>Eurotiomycetidae</taxon>
        <taxon>Eurotiales</taxon>
        <taxon>Aspergillaceae</taxon>
        <taxon>Aspergillus</taxon>
        <taxon>Aspergillus subgen. Aspergillus</taxon>
    </lineage>
</organism>
<proteinExistence type="inferred from homology"/>
<dbReference type="Proteomes" id="UP000094569">
    <property type="component" value="Unassembled WGS sequence"/>
</dbReference>
<evidence type="ECO:0000256" key="5">
    <source>
        <dbReference type="SAM" id="MobiDB-lite"/>
    </source>
</evidence>
<evidence type="ECO:0000256" key="2">
    <source>
        <dbReference type="ARBA" id="ARBA00011022"/>
    </source>
</evidence>
<evidence type="ECO:0000256" key="1">
    <source>
        <dbReference type="ARBA" id="ARBA00004604"/>
    </source>
</evidence>
<dbReference type="VEuPathDB" id="FungiDB:SI65_09269"/>
<dbReference type="GO" id="GO:0000462">
    <property type="term" value="P:maturation of SSU-rRNA from tricistronic rRNA transcript (SSU-rRNA, 5.8S rRNA, LSU-rRNA)"/>
    <property type="evidence" value="ECO:0007669"/>
    <property type="project" value="InterPro"/>
</dbReference>
<dbReference type="AlphaFoldDB" id="A0A1E3B353"/>
<feature type="compositionally biased region" description="Basic residues" evidence="5">
    <location>
        <begin position="53"/>
        <end position="63"/>
    </location>
</feature>
<keyword evidence="4" id="KW-0539">Nucleus</keyword>
<sequence length="181" mass="19970">MAPSIMKKASGRGAVPSTKSNDGLFSDDFRTSKKDKRTIKHSSFISKIEKSSKKAPKKRRASKKLATLDSLADALPDADTEKQQQDPNSQVNIIKQKTLKHKPGAEKRRQKLEKLERDRFARNMAQMTAMDTSQGAAAPATTEGTSSTATEEANGTSNRWAALRSFISQTMEQQPVFKANK</sequence>
<feature type="compositionally biased region" description="Low complexity" evidence="5">
    <location>
        <begin position="135"/>
        <end position="153"/>
    </location>
</feature>
<feature type="compositionally biased region" description="Basic and acidic residues" evidence="5">
    <location>
        <begin position="103"/>
        <end position="116"/>
    </location>
</feature>
<name>A0A1E3B353_ASPCR</name>
<feature type="compositionally biased region" description="Polar residues" evidence="5">
    <location>
        <begin position="85"/>
        <end position="95"/>
    </location>
</feature>
<evidence type="ECO:0000313" key="7">
    <source>
        <dbReference type="Proteomes" id="UP000094569"/>
    </source>
</evidence>
<dbReference type="InterPro" id="IPR028160">
    <property type="entry name" value="Slx9-like"/>
</dbReference>
<dbReference type="GO" id="GO:0030688">
    <property type="term" value="C:preribosome, small subunit precursor"/>
    <property type="evidence" value="ECO:0007669"/>
    <property type="project" value="InterPro"/>
</dbReference>
<evidence type="ECO:0000256" key="3">
    <source>
        <dbReference type="ARBA" id="ARBA00021321"/>
    </source>
</evidence>
<comment type="similarity">
    <text evidence="2">Belongs to the SLX9 family.</text>
</comment>
<accession>A0A1E3B353</accession>
<dbReference type="Pfam" id="PF15341">
    <property type="entry name" value="SLX9"/>
    <property type="match status" value="1"/>
</dbReference>
<dbReference type="GO" id="GO:0030686">
    <property type="term" value="C:90S preribosome"/>
    <property type="evidence" value="ECO:0007669"/>
    <property type="project" value="InterPro"/>
</dbReference>
<dbReference type="OrthoDB" id="5429132at2759"/>
<evidence type="ECO:0000313" key="6">
    <source>
        <dbReference type="EMBL" id="ODM15328.1"/>
    </source>
</evidence>
<evidence type="ECO:0000256" key="4">
    <source>
        <dbReference type="ARBA" id="ARBA00023242"/>
    </source>
</evidence>
<feature type="compositionally biased region" description="Low complexity" evidence="5">
    <location>
        <begin position="64"/>
        <end position="77"/>
    </location>
</feature>
<feature type="region of interest" description="Disordered" evidence="5">
    <location>
        <begin position="129"/>
        <end position="156"/>
    </location>
</feature>
<reference evidence="6 7" key="1">
    <citation type="journal article" date="2016" name="BMC Genomics">
        <title>Comparative genomic and transcriptomic analyses of the Fuzhuan brick tea-fermentation fungus Aspergillus cristatus.</title>
        <authorList>
            <person name="Ge Y."/>
            <person name="Wang Y."/>
            <person name="Liu Y."/>
            <person name="Tan Y."/>
            <person name="Ren X."/>
            <person name="Zhang X."/>
            <person name="Hyde K.D."/>
            <person name="Liu Y."/>
            <person name="Liu Z."/>
        </authorList>
    </citation>
    <scope>NUCLEOTIDE SEQUENCE [LARGE SCALE GENOMIC DNA]</scope>
    <source>
        <strain evidence="6 7">GZAAS20.1005</strain>
    </source>
</reference>
<dbReference type="EMBL" id="JXNT01000017">
    <property type="protein sequence ID" value="ODM15328.1"/>
    <property type="molecule type" value="Genomic_DNA"/>
</dbReference>
<keyword evidence="7" id="KW-1185">Reference proteome</keyword>
<dbReference type="GO" id="GO:0005730">
    <property type="term" value="C:nucleolus"/>
    <property type="evidence" value="ECO:0007669"/>
    <property type="project" value="UniProtKB-SubCell"/>
</dbReference>